<dbReference type="GO" id="GO:0005769">
    <property type="term" value="C:early endosome"/>
    <property type="evidence" value="ECO:0007669"/>
    <property type="project" value="UniProtKB-SubCell"/>
</dbReference>
<feature type="domain" description="PX" evidence="12">
    <location>
        <begin position="1"/>
        <end position="111"/>
    </location>
</feature>
<dbReference type="InterPro" id="IPR001683">
    <property type="entry name" value="PX_dom"/>
</dbReference>
<dbReference type="CDD" id="cd06885">
    <property type="entry name" value="PX_SNX17_31"/>
    <property type="match status" value="1"/>
</dbReference>
<dbReference type="InterPro" id="IPR048763">
    <property type="entry name" value="SNX17-31_FERM_F1"/>
</dbReference>
<evidence type="ECO:0000256" key="8">
    <source>
        <dbReference type="ARBA" id="ARBA00023121"/>
    </source>
</evidence>
<dbReference type="Gene3D" id="3.10.20.90">
    <property type="entry name" value="Phosphatidylinositol 3-kinase Catalytic Subunit, Chain A, domain 1"/>
    <property type="match status" value="1"/>
</dbReference>
<name>A0A0J9QZA9_DROSI</name>
<dbReference type="AlphaFoldDB" id="A0A0J9QZA9"/>
<evidence type="ECO:0000256" key="2">
    <source>
        <dbReference type="ARBA" id="ARBA00004412"/>
    </source>
</evidence>
<proteinExistence type="inferred from homology"/>
<dbReference type="Pfam" id="PF21271">
    <property type="entry name" value="SNX17-31_F2_FERM"/>
    <property type="match status" value="1"/>
</dbReference>
<dbReference type="SMART" id="SM00312">
    <property type="entry name" value="PX"/>
    <property type="match status" value="1"/>
</dbReference>
<keyword evidence="6" id="KW-0967">Endosome</keyword>
<evidence type="ECO:0000256" key="5">
    <source>
        <dbReference type="ARBA" id="ARBA00022490"/>
    </source>
</evidence>
<evidence type="ECO:0000256" key="7">
    <source>
        <dbReference type="ARBA" id="ARBA00022927"/>
    </source>
</evidence>
<keyword evidence="9" id="KW-0472">Membrane</keyword>
<protein>
    <recommendedName>
        <fullName evidence="12">PX domain-containing protein</fullName>
    </recommendedName>
</protein>
<dbReference type="Pfam" id="PF18116">
    <property type="entry name" value="SNX17_FERM_C"/>
    <property type="match status" value="1"/>
</dbReference>
<evidence type="ECO:0000259" key="12">
    <source>
        <dbReference type="PROSITE" id="PS50195"/>
    </source>
</evidence>
<comment type="similarity">
    <text evidence="3">Belongs to the sorting nexin family.</text>
</comment>
<feature type="compositionally biased region" description="Low complexity" evidence="11">
    <location>
        <begin position="409"/>
        <end position="435"/>
    </location>
</feature>
<dbReference type="Bgee" id="FBgn0193705">
    <property type="expression patterns" value="Expressed in embryo and 3 other cell types or tissues"/>
</dbReference>
<dbReference type="InterPro" id="IPR037836">
    <property type="entry name" value="SNX17_FERM-like_dom"/>
</dbReference>
<evidence type="ECO:0000256" key="10">
    <source>
        <dbReference type="ARBA" id="ARBA00023329"/>
    </source>
</evidence>
<evidence type="ECO:0000256" key="11">
    <source>
        <dbReference type="SAM" id="MobiDB-lite"/>
    </source>
</evidence>
<dbReference type="CDD" id="cd16121">
    <property type="entry name" value="FERM_F1_SNX17"/>
    <property type="match status" value="1"/>
</dbReference>
<keyword evidence="7" id="KW-0653">Protein transport</keyword>
<dbReference type="Pfam" id="PF21273">
    <property type="entry name" value="SNX17-27-31_F1_FERM"/>
    <property type="match status" value="1"/>
</dbReference>
<sequence length="490" mass="55316">MHSSRMHFSIPDTQELGSSPTYTAYNIHINGIHHCVLRYKQLHSLNDQLRRHCVGVPLPPFPPKRLLPLTNGQLEARRSSLEQYLQAVGQDNRLARSAHLQQYLQRAQLDTALAEGQVATDCEEQQLEVQVYTNPAGERILVNCSVQQNASALLKSVCRELQLPDELVRFFCLFLVRRQRKSGELHLVRRLMDFESPYITRLHVQPCELLLRTCYWDSSRDAKLTGSKVALNLLYNQTVADVNREWVVICTPGEGRQLNSLQMQGRAREYMDLVRQLPSYGCLQFDEAQVDYPEPDTMALISIGNKELALRTARGVKIYETKFRVTRMRSWRVSVTHNTLESRLEPTHLQLAFEYLIGKQTLRWITINSEQAMLMSVCLQAMVDELLQRGTGSGKDQNSDEEQEQNAVTSSSSTPSSTCSTSTWASSSCSTSTAPTTPPVRFLSEDSAPRSKPRLTTSRTFGAVFFRNDVVDNGARVANGAFEGIGDDDL</sequence>
<evidence type="ECO:0000256" key="3">
    <source>
        <dbReference type="ARBA" id="ARBA00010883"/>
    </source>
</evidence>
<dbReference type="GO" id="GO:0035091">
    <property type="term" value="F:phosphatidylinositol binding"/>
    <property type="evidence" value="ECO:0007669"/>
    <property type="project" value="InterPro"/>
</dbReference>
<dbReference type="GO" id="GO:0030659">
    <property type="term" value="C:cytoplasmic vesicle membrane"/>
    <property type="evidence" value="ECO:0007669"/>
    <property type="project" value="UniProtKB-SubCell"/>
</dbReference>
<evidence type="ECO:0000313" key="13">
    <source>
        <dbReference type="EMBL" id="KMY89417.1"/>
    </source>
</evidence>
<dbReference type="FunFam" id="1.20.80.60:FF:000001">
    <property type="entry name" value="Sorting nexin-17 isoform1"/>
    <property type="match status" value="1"/>
</dbReference>
<comment type="subcellular location">
    <subcellularLocation>
        <location evidence="1">Cytoplasmic vesicle membrane</location>
        <topology evidence="1">Peripheral membrane protein</topology>
        <orientation evidence="1">Cytoplasmic side</orientation>
    </subcellularLocation>
    <subcellularLocation>
        <location evidence="2">Early endosome</location>
    </subcellularLocation>
</comment>
<dbReference type="GO" id="GO:0006886">
    <property type="term" value="P:intracellular protein transport"/>
    <property type="evidence" value="ECO:0007669"/>
    <property type="project" value="TreeGrafter"/>
</dbReference>
<dbReference type="CDD" id="cd13337">
    <property type="entry name" value="FERM-like_C_SNX17"/>
    <property type="match status" value="1"/>
</dbReference>
<keyword evidence="10" id="KW-0968">Cytoplasmic vesicle</keyword>
<keyword evidence="5" id="KW-0963">Cytoplasm</keyword>
<gene>
    <name evidence="13" type="primary">Dsim\GD22297</name>
    <name evidence="13" type="ORF">Dsimw501_GD22297</name>
</gene>
<reference evidence="13" key="3">
    <citation type="submission" date="2015-04" db="EMBL/GenBank/DDBJ databases">
        <authorList>
            <consortium name="FlyBase"/>
        </authorList>
    </citation>
    <scope>NUCLEOTIDE SEQUENCE</scope>
    <source>
        <strain evidence="13">W501</strain>
    </source>
</reference>
<keyword evidence="4" id="KW-0813">Transport</keyword>
<dbReference type="PANTHER" id="PTHR12431">
    <property type="entry name" value="SORTING NEXIN 17 AND 27"/>
    <property type="match status" value="1"/>
</dbReference>
<dbReference type="OrthoDB" id="5772781at2759"/>
<evidence type="ECO:0000256" key="1">
    <source>
        <dbReference type="ARBA" id="ARBA00004180"/>
    </source>
</evidence>
<dbReference type="PROSITE" id="PS50195">
    <property type="entry name" value="PX"/>
    <property type="match status" value="1"/>
</dbReference>
<dbReference type="Proteomes" id="UP000035880">
    <property type="component" value="Chromosome 2L"/>
</dbReference>
<reference evidence="13" key="2">
    <citation type="submission" date="2014-06" db="EMBL/GenBank/DDBJ databases">
        <authorList>
            <person name="Hu T."/>
            <person name="Eisen M.B."/>
            <person name="Thornton K.R."/>
            <person name="Andolfatto P."/>
        </authorList>
    </citation>
    <scope>NUCLEOTIDE SEQUENCE</scope>
    <source>
        <strain evidence="13">W501</strain>
    </source>
</reference>
<dbReference type="PANTHER" id="PTHR12431:SF14">
    <property type="entry name" value="LD15323P"/>
    <property type="match status" value="1"/>
</dbReference>
<reference evidence="13" key="1">
    <citation type="journal article" date="2013" name="Genome Res.">
        <title>A second-generation assembly of the Drosophila simulans genome provides new insights into patterns of lineage-specific divergence.</title>
        <authorList>
            <person name="Hu T.T."/>
            <person name="Eisen M.B."/>
            <person name="Thornton K.R."/>
            <person name="Andolfatto P."/>
        </authorList>
    </citation>
    <scope>NUCLEOTIDE SEQUENCE [LARGE SCALE GENOMIC DNA]</scope>
    <source>
        <strain evidence="13">W501</strain>
    </source>
</reference>
<dbReference type="InterPro" id="IPR040842">
    <property type="entry name" value="SNX17/31_FERM"/>
</dbReference>
<dbReference type="GO" id="GO:0032456">
    <property type="term" value="P:endocytic recycling"/>
    <property type="evidence" value="ECO:0007669"/>
    <property type="project" value="TreeGrafter"/>
</dbReference>
<feature type="region of interest" description="Disordered" evidence="11">
    <location>
        <begin position="390"/>
        <end position="455"/>
    </location>
</feature>
<evidence type="ECO:0000256" key="9">
    <source>
        <dbReference type="ARBA" id="ARBA00023136"/>
    </source>
</evidence>
<dbReference type="Gene3D" id="2.30.29.30">
    <property type="entry name" value="Pleckstrin-homology domain (PH domain)/Phosphotyrosine-binding domain (PTB)"/>
    <property type="match status" value="1"/>
</dbReference>
<dbReference type="Pfam" id="PF00787">
    <property type="entry name" value="PX"/>
    <property type="match status" value="1"/>
</dbReference>
<dbReference type="InterPro" id="IPR048767">
    <property type="entry name" value="SNX17-31_FERM_F2"/>
</dbReference>
<evidence type="ECO:0000256" key="4">
    <source>
        <dbReference type="ARBA" id="ARBA00022448"/>
    </source>
</evidence>
<organism evidence="13">
    <name type="scientific">Drosophila simulans</name>
    <name type="common">Fruit fly</name>
    <dbReference type="NCBI Taxonomy" id="7240"/>
    <lineage>
        <taxon>Eukaryota</taxon>
        <taxon>Metazoa</taxon>
        <taxon>Ecdysozoa</taxon>
        <taxon>Arthropoda</taxon>
        <taxon>Hexapoda</taxon>
        <taxon>Insecta</taxon>
        <taxon>Pterygota</taxon>
        <taxon>Neoptera</taxon>
        <taxon>Endopterygota</taxon>
        <taxon>Diptera</taxon>
        <taxon>Brachycera</taxon>
        <taxon>Muscomorpha</taxon>
        <taxon>Ephydroidea</taxon>
        <taxon>Drosophilidae</taxon>
        <taxon>Drosophila</taxon>
        <taxon>Sophophora</taxon>
    </lineage>
</organism>
<dbReference type="SUPFAM" id="SSF64268">
    <property type="entry name" value="PX domain"/>
    <property type="match status" value="1"/>
</dbReference>
<dbReference type="Gene3D" id="3.30.1520.10">
    <property type="entry name" value="Phox-like domain"/>
    <property type="match status" value="1"/>
</dbReference>
<evidence type="ECO:0000256" key="6">
    <source>
        <dbReference type="ARBA" id="ARBA00022753"/>
    </source>
</evidence>
<dbReference type="InterPro" id="IPR011993">
    <property type="entry name" value="PH-like_dom_sf"/>
</dbReference>
<dbReference type="InterPro" id="IPR028666">
    <property type="entry name" value="SNX17_FERM_N"/>
</dbReference>
<accession>A0A0J9QZA9</accession>
<dbReference type="KEGG" id="dsi:Dsimw501_GD22297"/>
<keyword evidence="8" id="KW-0446">Lipid-binding</keyword>
<dbReference type="Gene3D" id="1.20.80.60">
    <property type="match status" value="1"/>
</dbReference>
<dbReference type="EMBL" id="CM002910">
    <property type="protein sequence ID" value="KMY89417.1"/>
    <property type="molecule type" value="Genomic_DNA"/>
</dbReference>
<dbReference type="FunFam" id="2.30.29.30:FF:000599">
    <property type="entry name" value="AGAP011491-PA"/>
    <property type="match status" value="1"/>
</dbReference>
<dbReference type="InterPro" id="IPR036871">
    <property type="entry name" value="PX_dom_sf"/>
</dbReference>
<dbReference type="FunFam" id="3.30.1520.10:FF:000008">
    <property type="entry name" value="Sorting nexin-17 isoform1"/>
    <property type="match status" value="1"/>
</dbReference>